<organism evidence="19 20">
    <name type="scientific">Acetobacterium paludosum</name>
    <dbReference type="NCBI Taxonomy" id="52693"/>
    <lineage>
        <taxon>Bacteria</taxon>
        <taxon>Bacillati</taxon>
        <taxon>Bacillota</taxon>
        <taxon>Clostridia</taxon>
        <taxon>Eubacteriales</taxon>
        <taxon>Eubacteriaceae</taxon>
        <taxon>Acetobacterium</taxon>
    </lineage>
</organism>
<evidence type="ECO:0000256" key="2">
    <source>
        <dbReference type="ARBA" id="ARBA00011738"/>
    </source>
</evidence>
<dbReference type="Pfam" id="PF00226">
    <property type="entry name" value="DnaJ"/>
    <property type="match status" value="1"/>
</dbReference>
<feature type="repeat" description="CXXCXGXG motif" evidence="14">
    <location>
        <begin position="157"/>
        <end position="164"/>
    </location>
</feature>
<dbReference type="SUPFAM" id="SSF49493">
    <property type="entry name" value="HSP40/DnaJ peptide-binding domain"/>
    <property type="match status" value="2"/>
</dbReference>
<keyword evidence="6 14" id="KW-0677">Repeat</keyword>
<evidence type="ECO:0000256" key="8">
    <source>
        <dbReference type="ARBA" id="ARBA00022833"/>
    </source>
</evidence>
<dbReference type="InterPro" id="IPR012724">
    <property type="entry name" value="DnaJ"/>
</dbReference>
<dbReference type="PRINTS" id="PR00625">
    <property type="entry name" value="JDOMAIN"/>
</dbReference>
<dbReference type="Proteomes" id="UP000616595">
    <property type="component" value="Unassembled WGS sequence"/>
</dbReference>
<dbReference type="Pfam" id="PF00684">
    <property type="entry name" value="DnaJ_CXXCXGXG"/>
    <property type="match status" value="1"/>
</dbReference>
<feature type="binding site" evidence="14">
    <location>
        <position position="174"/>
    </location>
    <ligand>
        <name>Zn(2+)</name>
        <dbReference type="ChEBI" id="CHEBI:29105"/>
        <label>2</label>
    </ligand>
</feature>
<evidence type="ECO:0000256" key="4">
    <source>
        <dbReference type="ARBA" id="ARBA00022705"/>
    </source>
</evidence>
<dbReference type="EMBL" id="WJBD01000015">
    <property type="protein sequence ID" value="MBC3889160.1"/>
    <property type="molecule type" value="Genomic_DNA"/>
</dbReference>
<dbReference type="FunFam" id="2.60.260.20:FF:000004">
    <property type="entry name" value="Molecular chaperone DnaJ"/>
    <property type="match status" value="1"/>
</dbReference>
<evidence type="ECO:0000259" key="17">
    <source>
        <dbReference type="PROSITE" id="PS50076"/>
    </source>
</evidence>
<evidence type="ECO:0000256" key="9">
    <source>
        <dbReference type="ARBA" id="ARBA00023016"/>
    </source>
</evidence>
<dbReference type="GO" id="GO:0051082">
    <property type="term" value="F:unfolded protein binding"/>
    <property type="evidence" value="ECO:0007669"/>
    <property type="project" value="UniProtKB-UniRule"/>
</dbReference>
<protein>
    <recommendedName>
        <fullName evidence="13 14">Chaperone protein DnaJ</fullName>
    </recommendedName>
</protein>
<dbReference type="InterPro" id="IPR036869">
    <property type="entry name" value="J_dom_sf"/>
</dbReference>
<dbReference type="FunFam" id="1.10.287.110:FF:000034">
    <property type="entry name" value="Chaperone protein DnaJ"/>
    <property type="match status" value="1"/>
</dbReference>
<dbReference type="InterPro" id="IPR036410">
    <property type="entry name" value="HSP_DnaJ_Cys-rich_dom_sf"/>
</dbReference>
<dbReference type="GO" id="GO:0005737">
    <property type="term" value="C:cytoplasm"/>
    <property type="evidence" value="ECO:0007669"/>
    <property type="project" value="UniProtKB-SubCell"/>
</dbReference>
<evidence type="ECO:0000256" key="5">
    <source>
        <dbReference type="ARBA" id="ARBA00022723"/>
    </source>
</evidence>
<proteinExistence type="inferred from homology"/>
<dbReference type="FunFam" id="2.10.230.10:FF:000002">
    <property type="entry name" value="Molecular chaperone DnaJ"/>
    <property type="match status" value="1"/>
</dbReference>
<name>A0A923KX50_9FIRM</name>
<feature type="binding site" evidence="14">
    <location>
        <position position="160"/>
    </location>
    <ligand>
        <name>Zn(2+)</name>
        <dbReference type="ChEBI" id="CHEBI:29105"/>
        <label>1</label>
    </ligand>
</feature>
<gene>
    <name evidence="14 19" type="primary">dnaJ</name>
    <name evidence="19" type="ORF">GH810_12635</name>
</gene>
<dbReference type="SUPFAM" id="SSF57938">
    <property type="entry name" value="DnaJ/Hsp40 cysteine-rich domain"/>
    <property type="match status" value="1"/>
</dbReference>
<reference evidence="19" key="2">
    <citation type="submission" date="2020-10" db="EMBL/GenBank/DDBJ databases">
        <title>Comparative genomics of the Acetobacterium genus.</title>
        <authorList>
            <person name="Marshall C."/>
            <person name="May H."/>
            <person name="Norman S."/>
        </authorList>
    </citation>
    <scope>NUCLEOTIDE SEQUENCE</scope>
    <source>
        <strain evidence="19">DER-2019</strain>
    </source>
</reference>
<dbReference type="OrthoDB" id="9779889at2"/>
<dbReference type="GO" id="GO:0042026">
    <property type="term" value="P:protein refolding"/>
    <property type="evidence" value="ECO:0007669"/>
    <property type="project" value="TreeGrafter"/>
</dbReference>
<dbReference type="PROSITE" id="PS51188">
    <property type="entry name" value="ZF_CR"/>
    <property type="match status" value="1"/>
</dbReference>
<dbReference type="GO" id="GO:0008270">
    <property type="term" value="F:zinc ion binding"/>
    <property type="evidence" value="ECO:0007669"/>
    <property type="project" value="UniProtKB-UniRule"/>
</dbReference>
<feature type="binding site" evidence="14">
    <location>
        <position position="203"/>
    </location>
    <ligand>
        <name>Zn(2+)</name>
        <dbReference type="ChEBI" id="CHEBI:29105"/>
        <label>2</label>
    </ligand>
</feature>
<reference evidence="19" key="1">
    <citation type="submission" date="2019-10" db="EMBL/GenBank/DDBJ databases">
        <authorList>
            <person name="Ross D.E."/>
            <person name="Gulliver D."/>
        </authorList>
    </citation>
    <scope>NUCLEOTIDE SEQUENCE</scope>
    <source>
        <strain evidence="19">DER-2019</strain>
    </source>
</reference>
<keyword evidence="5 14" id="KW-0479">Metal-binding</keyword>
<comment type="similarity">
    <text evidence="12 14">Belongs to the DnaJ family.</text>
</comment>
<accession>A0A923KX50</accession>
<evidence type="ECO:0000256" key="15">
    <source>
        <dbReference type="PROSITE-ProRule" id="PRU00546"/>
    </source>
</evidence>
<feature type="binding site" evidence="14">
    <location>
        <position position="157"/>
    </location>
    <ligand>
        <name>Zn(2+)</name>
        <dbReference type="ChEBI" id="CHEBI:29105"/>
        <label>1</label>
    </ligand>
</feature>
<dbReference type="PROSITE" id="PS00636">
    <property type="entry name" value="DNAJ_1"/>
    <property type="match status" value="1"/>
</dbReference>
<comment type="domain">
    <text evidence="14">The J domain is necessary and sufficient to stimulate DnaK ATPase activity. Zinc center 1 plays an important role in the autonomous, DnaK-independent chaperone activity of DnaJ. Zinc center 2 is essential for interaction with DnaK and for DnaJ activity.</text>
</comment>
<comment type="subcellular location">
    <subcellularLocation>
        <location evidence="1 14">Cytoplasm</location>
    </subcellularLocation>
</comment>
<dbReference type="AlphaFoldDB" id="A0A923KX50"/>
<dbReference type="Gene3D" id="2.10.230.10">
    <property type="entry name" value="Heat shock protein DnaJ, cysteine-rich domain"/>
    <property type="match status" value="1"/>
</dbReference>
<feature type="binding site" evidence="14">
    <location>
        <position position="217"/>
    </location>
    <ligand>
        <name>Zn(2+)</name>
        <dbReference type="ChEBI" id="CHEBI:29105"/>
        <label>1</label>
    </ligand>
</feature>
<keyword evidence="4 14" id="KW-0235">DNA replication</keyword>
<feature type="repeat" description="CXXCXGXG motif" evidence="14">
    <location>
        <begin position="200"/>
        <end position="207"/>
    </location>
</feature>
<dbReference type="InterPro" id="IPR018253">
    <property type="entry name" value="DnaJ_domain_CS"/>
</dbReference>
<feature type="repeat" description="CXXCXGXG motif" evidence="14">
    <location>
        <begin position="214"/>
        <end position="221"/>
    </location>
</feature>
<dbReference type="SUPFAM" id="SSF46565">
    <property type="entry name" value="Chaperone J-domain"/>
    <property type="match status" value="1"/>
</dbReference>
<evidence type="ECO:0000256" key="11">
    <source>
        <dbReference type="ARBA" id="ARBA00053423"/>
    </source>
</evidence>
<evidence type="ECO:0000259" key="18">
    <source>
        <dbReference type="PROSITE" id="PS51188"/>
    </source>
</evidence>
<dbReference type="Gene3D" id="2.60.260.20">
    <property type="entry name" value="Urease metallochaperone UreE, N-terminal domain"/>
    <property type="match status" value="2"/>
</dbReference>
<evidence type="ECO:0000256" key="12">
    <source>
        <dbReference type="ARBA" id="ARBA00061004"/>
    </source>
</evidence>
<dbReference type="InterPro" id="IPR001305">
    <property type="entry name" value="HSP_DnaJ_Cys-rich_dom"/>
</dbReference>
<feature type="binding site" evidence="14">
    <location>
        <position position="177"/>
    </location>
    <ligand>
        <name>Zn(2+)</name>
        <dbReference type="ChEBI" id="CHEBI:29105"/>
        <label>2</label>
    </ligand>
</feature>
<dbReference type="InterPro" id="IPR008971">
    <property type="entry name" value="HSP40/DnaJ_pept-bd"/>
</dbReference>
<keyword evidence="7 14" id="KW-0863">Zinc-finger</keyword>
<evidence type="ECO:0000256" key="14">
    <source>
        <dbReference type="HAMAP-Rule" id="MF_01152"/>
    </source>
</evidence>
<feature type="binding site" evidence="14">
    <location>
        <position position="200"/>
    </location>
    <ligand>
        <name>Zn(2+)</name>
        <dbReference type="ChEBI" id="CHEBI:29105"/>
        <label>2</label>
    </ligand>
</feature>
<dbReference type="InterPro" id="IPR001623">
    <property type="entry name" value="DnaJ_domain"/>
</dbReference>
<keyword evidence="8 14" id="KW-0862">Zinc</keyword>
<feature type="binding site" evidence="14">
    <location>
        <position position="214"/>
    </location>
    <ligand>
        <name>Zn(2+)</name>
        <dbReference type="ChEBI" id="CHEBI:29105"/>
        <label>1</label>
    </ligand>
</feature>
<feature type="domain" description="J" evidence="17">
    <location>
        <begin position="6"/>
        <end position="71"/>
    </location>
</feature>
<feature type="zinc finger region" description="CR-type" evidence="15">
    <location>
        <begin position="144"/>
        <end position="226"/>
    </location>
</feature>
<evidence type="ECO:0000313" key="20">
    <source>
        <dbReference type="Proteomes" id="UP000616595"/>
    </source>
</evidence>
<sequence>MSEKRDYYEVLGVGKTASADEIKKAYRKKAMEFHPDKNPGDKAAEEKFKEANEAYEVLSDADKKSRYDQYGHAGVDPSAGGYGGGGFSGGGGFGGFEDIFGDIFSAFGGGGGFSGGSSRGRSRSNRGSDMKISINLTFREAVFGVEKKIKIKRNESCSTCGGTGAEKGSTAKTCDQCGGSGQVYVRQQTPFGTVQQVQTCDKCHGEGKIIDKPCATCHGKGVELKERTINIKIPAGVDDGQMLPLRGEGNAGPNNGSKGDLYVYMNVKEDLLFKRNGDDVYYEVPITYAQAAMGDGLVVPTIDGRIKLKIPEGTQNGKVFRLKGKGIPNVNGRGRGDLFITIKVEVPRKLNREQRHALEEFAKVTGADAHPEGKRFWSRVETEEKENSPKKDA</sequence>
<dbReference type="GO" id="GO:0006260">
    <property type="term" value="P:DNA replication"/>
    <property type="evidence" value="ECO:0007669"/>
    <property type="project" value="UniProtKB-KW"/>
</dbReference>
<keyword evidence="9 14" id="KW-0346">Stress response</keyword>
<dbReference type="CDD" id="cd10719">
    <property type="entry name" value="DnaJ_zf"/>
    <property type="match status" value="1"/>
</dbReference>
<dbReference type="GO" id="GO:0009408">
    <property type="term" value="P:response to heat"/>
    <property type="evidence" value="ECO:0007669"/>
    <property type="project" value="InterPro"/>
</dbReference>
<dbReference type="CDD" id="cd06257">
    <property type="entry name" value="DnaJ"/>
    <property type="match status" value="1"/>
</dbReference>
<feature type="region of interest" description="Disordered" evidence="16">
    <location>
        <begin position="370"/>
        <end position="393"/>
    </location>
</feature>
<comment type="cofactor">
    <cofactor evidence="14">
        <name>Zn(2+)</name>
        <dbReference type="ChEBI" id="CHEBI:29105"/>
    </cofactor>
    <text evidence="14">Binds 2 Zn(2+) ions per monomer.</text>
</comment>
<evidence type="ECO:0000313" key="19">
    <source>
        <dbReference type="EMBL" id="MBC3889160.1"/>
    </source>
</evidence>
<dbReference type="NCBIfam" id="NF008035">
    <property type="entry name" value="PRK10767.1"/>
    <property type="match status" value="1"/>
</dbReference>
<evidence type="ECO:0000256" key="7">
    <source>
        <dbReference type="ARBA" id="ARBA00022771"/>
    </source>
</evidence>
<evidence type="ECO:0000256" key="13">
    <source>
        <dbReference type="ARBA" id="ARBA00067609"/>
    </source>
</evidence>
<dbReference type="NCBIfam" id="TIGR02349">
    <property type="entry name" value="DnaJ_bact"/>
    <property type="match status" value="1"/>
</dbReference>
<dbReference type="PANTHER" id="PTHR43096:SF48">
    <property type="entry name" value="CHAPERONE PROTEIN DNAJ"/>
    <property type="match status" value="1"/>
</dbReference>
<comment type="subunit">
    <text evidence="2 14">Homodimer.</text>
</comment>
<comment type="caution">
    <text evidence="19">The sequence shown here is derived from an EMBL/GenBank/DDBJ whole genome shotgun (WGS) entry which is preliminary data.</text>
</comment>
<keyword evidence="10 14" id="KW-0143">Chaperone</keyword>
<dbReference type="PROSITE" id="PS50076">
    <property type="entry name" value="DNAJ_2"/>
    <property type="match status" value="1"/>
</dbReference>
<evidence type="ECO:0000256" key="3">
    <source>
        <dbReference type="ARBA" id="ARBA00022490"/>
    </source>
</evidence>
<comment type="function">
    <text evidence="11 14">Participates actively in the response to hyperosmotic and heat shock by preventing the aggregation of stress-denatured proteins and by disaggregating proteins, also in an autonomous, DnaK-independent fashion. Unfolded proteins bind initially to DnaJ; upon interaction with the DnaJ-bound protein, DnaK hydrolyzes its bound ATP, resulting in the formation of a stable complex. GrpE releases ADP from DnaK; ATP binding to DnaK triggers the release of the substrate protein, thus completing the reaction cycle. Several rounds of ATP-dependent interactions between DnaJ, DnaK and GrpE are required for fully efficient folding. Also involved, together with DnaK and GrpE, in the DNA replication of plasmids through activation of initiation proteins.</text>
</comment>
<feature type="repeat" description="CXXCXGXG motif" evidence="14">
    <location>
        <begin position="174"/>
        <end position="181"/>
    </location>
</feature>
<dbReference type="Pfam" id="PF01556">
    <property type="entry name" value="DnaJ_C"/>
    <property type="match status" value="1"/>
</dbReference>
<keyword evidence="3 14" id="KW-0963">Cytoplasm</keyword>
<dbReference type="HAMAP" id="MF_01152">
    <property type="entry name" value="DnaJ"/>
    <property type="match status" value="1"/>
</dbReference>
<dbReference type="GO" id="GO:0005524">
    <property type="term" value="F:ATP binding"/>
    <property type="evidence" value="ECO:0007669"/>
    <property type="project" value="InterPro"/>
</dbReference>
<feature type="domain" description="CR-type" evidence="18">
    <location>
        <begin position="144"/>
        <end position="226"/>
    </location>
</feature>
<dbReference type="PANTHER" id="PTHR43096">
    <property type="entry name" value="DNAJ HOMOLOG 1, MITOCHONDRIAL-RELATED"/>
    <property type="match status" value="1"/>
</dbReference>
<evidence type="ECO:0000256" key="16">
    <source>
        <dbReference type="SAM" id="MobiDB-lite"/>
    </source>
</evidence>
<evidence type="ECO:0000256" key="6">
    <source>
        <dbReference type="ARBA" id="ARBA00022737"/>
    </source>
</evidence>
<dbReference type="CDD" id="cd10747">
    <property type="entry name" value="DnaJ_C"/>
    <property type="match status" value="1"/>
</dbReference>
<dbReference type="SMART" id="SM00271">
    <property type="entry name" value="DnaJ"/>
    <property type="match status" value="1"/>
</dbReference>
<evidence type="ECO:0000256" key="10">
    <source>
        <dbReference type="ARBA" id="ARBA00023186"/>
    </source>
</evidence>
<evidence type="ECO:0000256" key="1">
    <source>
        <dbReference type="ARBA" id="ARBA00004496"/>
    </source>
</evidence>
<keyword evidence="20" id="KW-1185">Reference proteome</keyword>
<dbReference type="Gene3D" id="1.10.287.110">
    <property type="entry name" value="DnaJ domain"/>
    <property type="match status" value="1"/>
</dbReference>
<dbReference type="InterPro" id="IPR002939">
    <property type="entry name" value="DnaJ_C"/>
</dbReference>
<dbReference type="RefSeq" id="WP_148567588.1">
    <property type="nucleotide sequence ID" value="NZ_RXYA01000011.1"/>
</dbReference>
<dbReference type="GO" id="GO:0031072">
    <property type="term" value="F:heat shock protein binding"/>
    <property type="evidence" value="ECO:0007669"/>
    <property type="project" value="InterPro"/>
</dbReference>